<evidence type="ECO:0000313" key="1">
    <source>
        <dbReference type="EMBL" id="ADO36245.1"/>
    </source>
</evidence>
<evidence type="ECO:0000313" key="2">
    <source>
        <dbReference type="Proteomes" id="UP000006873"/>
    </source>
</evidence>
<dbReference type="Proteomes" id="UP000006873">
    <property type="component" value="Chromosome"/>
</dbReference>
<name>E3GL03_9FIRM</name>
<dbReference type="KEGG" id="elm:ELI_1259"/>
<accession>E3GL03</accession>
<reference evidence="1 2" key="2">
    <citation type="journal article" date="2011" name="J. Bacteriol.">
        <title>Complete genome sequence of a carbon monoxide-utilizing acetogen, Eubacterium limosum KIST612.</title>
        <authorList>
            <person name="Roh H."/>
            <person name="Ko H.J."/>
            <person name="Kim D."/>
            <person name="Choi D.G."/>
            <person name="Park S."/>
            <person name="Kim S."/>
            <person name="Chang I.S."/>
            <person name="Choi I.G."/>
        </authorList>
    </citation>
    <scope>NUCLEOTIDE SEQUENCE [LARGE SCALE GENOMIC DNA]</scope>
    <source>
        <strain evidence="1 2">KIST612</strain>
    </source>
</reference>
<keyword evidence="2" id="KW-1185">Reference proteome</keyword>
<protein>
    <submittedName>
        <fullName evidence="1">Uncharacterized protein</fullName>
    </submittedName>
</protein>
<dbReference type="HOGENOM" id="CLU_3343818_0_0_9"/>
<organism evidence="1 2">
    <name type="scientific">Eubacterium callanderi</name>
    <dbReference type="NCBI Taxonomy" id="53442"/>
    <lineage>
        <taxon>Bacteria</taxon>
        <taxon>Bacillati</taxon>
        <taxon>Bacillota</taxon>
        <taxon>Clostridia</taxon>
        <taxon>Eubacteriales</taxon>
        <taxon>Eubacteriaceae</taxon>
        <taxon>Eubacterium</taxon>
    </lineage>
</organism>
<gene>
    <name evidence="1" type="ordered locus">ELI_1259</name>
</gene>
<sequence>MAATTSKDLTITFQRADGEREITTLKNQKKSTEKPSS</sequence>
<proteinExistence type="predicted"/>
<dbReference type="AlphaFoldDB" id="E3GL03"/>
<dbReference type="EMBL" id="CP002273">
    <property type="protein sequence ID" value="ADO36245.1"/>
    <property type="molecule type" value="Genomic_DNA"/>
</dbReference>
<reference key="1">
    <citation type="submission" date="2010-09" db="EMBL/GenBank/DDBJ databases">
        <authorList>
            <person name="Roh H."/>
            <person name="Ko H.-J."/>
            <person name="Kim D."/>
            <person name="Choi D.G."/>
            <person name="Park S."/>
            <person name="Kim S."/>
            <person name="Kim K.H."/>
            <person name="Chang I.S."/>
            <person name="Choi I.-G."/>
        </authorList>
    </citation>
    <scope>NUCLEOTIDE SEQUENCE</scope>
    <source>
        <strain>KIST612</strain>
    </source>
</reference>